<protein>
    <submittedName>
        <fullName evidence="1">Uncharacterized protein</fullName>
    </submittedName>
</protein>
<dbReference type="STRING" id="200361.A0A453H3T2"/>
<name>A0A453H3T2_AEGTS</name>
<reference evidence="2" key="2">
    <citation type="journal article" date="2017" name="Nat. Plants">
        <title>The Aegilops tauschii genome reveals multiple impacts of transposons.</title>
        <authorList>
            <person name="Zhao G."/>
            <person name="Zou C."/>
            <person name="Li K."/>
            <person name="Wang K."/>
            <person name="Li T."/>
            <person name="Gao L."/>
            <person name="Zhang X."/>
            <person name="Wang H."/>
            <person name="Yang Z."/>
            <person name="Liu X."/>
            <person name="Jiang W."/>
            <person name="Mao L."/>
            <person name="Kong X."/>
            <person name="Jiao Y."/>
            <person name="Jia J."/>
        </authorList>
    </citation>
    <scope>NUCLEOTIDE SEQUENCE [LARGE SCALE GENOMIC DNA]</scope>
    <source>
        <strain evidence="2">cv. AL8/78</strain>
    </source>
</reference>
<organism evidence="1 2">
    <name type="scientific">Aegilops tauschii subsp. strangulata</name>
    <name type="common">Goatgrass</name>
    <dbReference type="NCBI Taxonomy" id="200361"/>
    <lineage>
        <taxon>Eukaryota</taxon>
        <taxon>Viridiplantae</taxon>
        <taxon>Streptophyta</taxon>
        <taxon>Embryophyta</taxon>
        <taxon>Tracheophyta</taxon>
        <taxon>Spermatophyta</taxon>
        <taxon>Magnoliopsida</taxon>
        <taxon>Liliopsida</taxon>
        <taxon>Poales</taxon>
        <taxon>Poaceae</taxon>
        <taxon>BOP clade</taxon>
        <taxon>Pooideae</taxon>
        <taxon>Triticodae</taxon>
        <taxon>Triticeae</taxon>
        <taxon>Triticinae</taxon>
        <taxon>Aegilops</taxon>
    </lineage>
</organism>
<reference evidence="2" key="1">
    <citation type="journal article" date="2014" name="Science">
        <title>Ancient hybridizations among the ancestral genomes of bread wheat.</title>
        <authorList>
            <consortium name="International Wheat Genome Sequencing Consortium,"/>
            <person name="Marcussen T."/>
            <person name="Sandve S.R."/>
            <person name="Heier L."/>
            <person name="Spannagl M."/>
            <person name="Pfeifer M."/>
            <person name="Jakobsen K.S."/>
            <person name="Wulff B.B."/>
            <person name="Steuernagel B."/>
            <person name="Mayer K.F."/>
            <person name="Olsen O.A."/>
        </authorList>
    </citation>
    <scope>NUCLEOTIDE SEQUENCE [LARGE SCALE GENOMIC DNA]</scope>
    <source>
        <strain evidence="2">cv. AL8/78</strain>
    </source>
</reference>
<dbReference type="EnsemblPlants" id="AET4Gv20053900.2">
    <property type="protein sequence ID" value="AET4Gv20053900.2"/>
    <property type="gene ID" value="AET4Gv20053900"/>
</dbReference>
<dbReference type="Proteomes" id="UP000015105">
    <property type="component" value="Chromosome 4D"/>
</dbReference>
<accession>A0A453H3T2</accession>
<dbReference type="Gramene" id="AET4Gv20053900.2">
    <property type="protein sequence ID" value="AET4Gv20053900.2"/>
    <property type="gene ID" value="AET4Gv20053900"/>
</dbReference>
<reference evidence="1" key="3">
    <citation type="journal article" date="2017" name="Nature">
        <title>Genome sequence of the progenitor of the wheat D genome Aegilops tauschii.</title>
        <authorList>
            <person name="Luo M.C."/>
            <person name="Gu Y.Q."/>
            <person name="Puiu D."/>
            <person name="Wang H."/>
            <person name="Twardziok S.O."/>
            <person name="Deal K.R."/>
            <person name="Huo N."/>
            <person name="Zhu T."/>
            <person name="Wang L."/>
            <person name="Wang Y."/>
            <person name="McGuire P.E."/>
            <person name="Liu S."/>
            <person name="Long H."/>
            <person name="Ramasamy R.K."/>
            <person name="Rodriguez J.C."/>
            <person name="Van S.L."/>
            <person name="Yuan L."/>
            <person name="Wang Z."/>
            <person name="Xia Z."/>
            <person name="Xiao L."/>
            <person name="Anderson O.D."/>
            <person name="Ouyang S."/>
            <person name="Liang Y."/>
            <person name="Zimin A.V."/>
            <person name="Pertea G."/>
            <person name="Qi P."/>
            <person name="Bennetzen J.L."/>
            <person name="Dai X."/>
            <person name="Dawson M.W."/>
            <person name="Muller H.G."/>
            <person name="Kugler K."/>
            <person name="Rivarola-Duarte L."/>
            <person name="Spannagl M."/>
            <person name="Mayer K.F.X."/>
            <person name="Lu F.H."/>
            <person name="Bevan M.W."/>
            <person name="Leroy P."/>
            <person name="Li P."/>
            <person name="You F.M."/>
            <person name="Sun Q."/>
            <person name="Liu Z."/>
            <person name="Lyons E."/>
            <person name="Wicker T."/>
            <person name="Salzberg S.L."/>
            <person name="Devos K.M."/>
            <person name="Dvorak J."/>
        </authorList>
    </citation>
    <scope>NUCLEOTIDE SEQUENCE [LARGE SCALE GENOMIC DNA]</scope>
    <source>
        <strain evidence="1">cv. AL8/78</strain>
    </source>
</reference>
<reference evidence="1" key="5">
    <citation type="journal article" date="2021" name="G3 (Bethesda)">
        <title>Aegilops tauschii genome assembly Aet v5.0 features greater sequence contiguity and improved annotation.</title>
        <authorList>
            <person name="Wang L."/>
            <person name="Zhu T."/>
            <person name="Rodriguez J.C."/>
            <person name="Deal K.R."/>
            <person name="Dubcovsky J."/>
            <person name="McGuire P.E."/>
            <person name="Lux T."/>
            <person name="Spannagl M."/>
            <person name="Mayer K.F.X."/>
            <person name="Baldrich P."/>
            <person name="Meyers B.C."/>
            <person name="Huo N."/>
            <person name="Gu Y.Q."/>
            <person name="Zhou H."/>
            <person name="Devos K.M."/>
            <person name="Bennetzen J.L."/>
            <person name="Unver T."/>
            <person name="Budak H."/>
            <person name="Gulick P.J."/>
            <person name="Galiba G."/>
            <person name="Kalapos B."/>
            <person name="Nelson D.R."/>
            <person name="Li P."/>
            <person name="You F.M."/>
            <person name="Luo M.C."/>
            <person name="Dvorak J."/>
        </authorList>
    </citation>
    <scope>NUCLEOTIDE SEQUENCE [LARGE SCALE GENOMIC DNA]</scope>
    <source>
        <strain evidence="1">cv. AL8/78</strain>
    </source>
</reference>
<proteinExistence type="predicted"/>
<evidence type="ECO:0000313" key="1">
    <source>
        <dbReference type="EnsemblPlants" id="AET4Gv20053900.2"/>
    </source>
</evidence>
<sequence length="104" mass="11367">MNLGHVEEEVGKLREEIQRLGQQQPDGSYKVLRSAISPRVLPDLDPHSLDRLTPASRRFGACRRSPDADSPVIARFAGSRGDLCGSAGVCAGRRIRPSERIVGF</sequence>
<keyword evidence="2" id="KW-1185">Reference proteome</keyword>
<reference evidence="1" key="4">
    <citation type="submission" date="2019-03" db="UniProtKB">
        <authorList>
            <consortium name="EnsemblPlants"/>
        </authorList>
    </citation>
    <scope>IDENTIFICATION</scope>
</reference>
<evidence type="ECO:0000313" key="2">
    <source>
        <dbReference type="Proteomes" id="UP000015105"/>
    </source>
</evidence>
<dbReference type="AlphaFoldDB" id="A0A453H3T2"/>